<reference evidence="3 4" key="1">
    <citation type="submission" date="2019-02" db="EMBL/GenBank/DDBJ databases">
        <title>Deep-cultivation of Planctomycetes and their phenomic and genomic characterization uncovers novel biology.</title>
        <authorList>
            <person name="Wiegand S."/>
            <person name="Jogler M."/>
            <person name="Boedeker C."/>
            <person name="Pinto D."/>
            <person name="Vollmers J."/>
            <person name="Rivas-Marin E."/>
            <person name="Kohn T."/>
            <person name="Peeters S.H."/>
            <person name="Heuer A."/>
            <person name="Rast P."/>
            <person name="Oberbeckmann S."/>
            <person name="Bunk B."/>
            <person name="Jeske O."/>
            <person name="Meyerdierks A."/>
            <person name="Storesund J.E."/>
            <person name="Kallscheuer N."/>
            <person name="Luecker S."/>
            <person name="Lage O.M."/>
            <person name="Pohl T."/>
            <person name="Merkel B.J."/>
            <person name="Hornburger P."/>
            <person name="Mueller R.-W."/>
            <person name="Bruemmer F."/>
            <person name="Labrenz M."/>
            <person name="Spormann A.M."/>
            <person name="Op den Camp H."/>
            <person name="Overmann J."/>
            <person name="Amann R."/>
            <person name="Jetten M.S.M."/>
            <person name="Mascher T."/>
            <person name="Medema M.H."/>
            <person name="Devos D.P."/>
            <person name="Kaster A.-K."/>
            <person name="Ovreas L."/>
            <person name="Rohde M."/>
            <person name="Galperin M.Y."/>
            <person name="Jogler C."/>
        </authorList>
    </citation>
    <scope>NUCLEOTIDE SEQUENCE [LARGE SCALE GENOMIC DNA]</scope>
    <source>
        <strain evidence="3 4">Mal4</strain>
    </source>
</reference>
<dbReference type="GO" id="GO:0005524">
    <property type="term" value="F:ATP binding"/>
    <property type="evidence" value="ECO:0007669"/>
    <property type="project" value="UniProtKB-KW"/>
</dbReference>
<dbReference type="Gene3D" id="2.60.200.20">
    <property type="match status" value="1"/>
</dbReference>
<dbReference type="GO" id="GO:0016787">
    <property type="term" value="F:hydrolase activity"/>
    <property type="evidence" value="ECO:0007669"/>
    <property type="project" value="UniProtKB-KW"/>
</dbReference>
<dbReference type="InterPro" id="IPR008984">
    <property type="entry name" value="SMAD_FHA_dom_sf"/>
</dbReference>
<dbReference type="EC" id="3.6.3.-" evidence="3"/>
<dbReference type="KEGG" id="mri:Mal4_38000"/>
<evidence type="ECO:0000313" key="4">
    <source>
        <dbReference type="Proteomes" id="UP000320496"/>
    </source>
</evidence>
<keyword evidence="3" id="KW-0378">Hydrolase</keyword>
<dbReference type="InterPro" id="IPR000253">
    <property type="entry name" value="FHA_dom"/>
</dbReference>
<dbReference type="AlphaFoldDB" id="A0A517ZAD9"/>
<dbReference type="SMART" id="SM00240">
    <property type="entry name" value="FHA"/>
    <property type="match status" value="1"/>
</dbReference>
<dbReference type="InterPro" id="IPR050923">
    <property type="entry name" value="Cell_Proc_Reg/RNA_Proc"/>
</dbReference>
<dbReference type="CDD" id="cd00060">
    <property type="entry name" value="FHA"/>
    <property type="match status" value="1"/>
</dbReference>
<evidence type="ECO:0000259" key="2">
    <source>
        <dbReference type="PROSITE" id="PS50006"/>
    </source>
</evidence>
<dbReference type="RefSeq" id="WP_197443586.1">
    <property type="nucleotide sequence ID" value="NZ_CP036275.1"/>
</dbReference>
<evidence type="ECO:0000256" key="1">
    <source>
        <dbReference type="SAM" id="MobiDB-lite"/>
    </source>
</evidence>
<feature type="region of interest" description="Disordered" evidence="1">
    <location>
        <begin position="128"/>
        <end position="159"/>
    </location>
</feature>
<gene>
    <name evidence="3" type="ORF">Mal4_38000</name>
</gene>
<accession>A0A517ZAD9</accession>
<keyword evidence="3" id="KW-0547">Nucleotide-binding</keyword>
<name>A0A517ZAD9_9PLAN</name>
<dbReference type="SUPFAM" id="SSF49879">
    <property type="entry name" value="SMAD/FHA domain"/>
    <property type="match status" value="1"/>
</dbReference>
<organism evidence="3 4">
    <name type="scientific">Maioricimonas rarisocia</name>
    <dbReference type="NCBI Taxonomy" id="2528026"/>
    <lineage>
        <taxon>Bacteria</taxon>
        <taxon>Pseudomonadati</taxon>
        <taxon>Planctomycetota</taxon>
        <taxon>Planctomycetia</taxon>
        <taxon>Planctomycetales</taxon>
        <taxon>Planctomycetaceae</taxon>
        <taxon>Maioricimonas</taxon>
    </lineage>
</organism>
<dbReference type="PANTHER" id="PTHR23308">
    <property type="entry name" value="NUCLEAR INHIBITOR OF PROTEIN PHOSPHATASE-1"/>
    <property type="match status" value="1"/>
</dbReference>
<feature type="compositionally biased region" description="Acidic residues" evidence="1">
    <location>
        <begin position="107"/>
        <end position="116"/>
    </location>
</feature>
<dbReference type="PROSITE" id="PS50006">
    <property type="entry name" value="FHA_DOMAIN"/>
    <property type="match status" value="1"/>
</dbReference>
<feature type="compositionally biased region" description="Low complexity" evidence="1">
    <location>
        <begin position="128"/>
        <end position="142"/>
    </location>
</feature>
<sequence>MSYLLIVDSGKHKGRKLKISRDNAIVGRDEEAAIRIASQEVSRRHCVLIPTPDGLVVRDLESSNGTFVNGAPILRDTILQSGDVLTVGPMSFRLPGKPAARPAAPESEPDDQNLSDDDIATWLAGAGADAESSEISSSDTTIIPATMTPRLQPIPPKRKKEFKTVADEAADIIRRHYESLEASPNDEAADN</sequence>
<keyword evidence="3" id="KW-0067">ATP-binding</keyword>
<protein>
    <submittedName>
        <fullName evidence="3">ABC transporter ATP-binding/permease protein</fullName>
        <ecNumber evidence="3">3.6.3.-</ecNumber>
    </submittedName>
</protein>
<dbReference type="EMBL" id="CP036275">
    <property type="protein sequence ID" value="QDU39455.1"/>
    <property type="molecule type" value="Genomic_DNA"/>
</dbReference>
<feature type="region of interest" description="Disordered" evidence="1">
    <location>
        <begin position="95"/>
        <end position="116"/>
    </location>
</feature>
<evidence type="ECO:0000313" key="3">
    <source>
        <dbReference type="EMBL" id="QDU39455.1"/>
    </source>
</evidence>
<feature type="domain" description="FHA" evidence="2">
    <location>
        <begin position="24"/>
        <end position="73"/>
    </location>
</feature>
<dbReference type="Pfam" id="PF00498">
    <property type="entry name" value="FHA"/>
    <property type="match status" value="1"/>
</dbReference>
<dbReference type="Proteomes" id="UP000320496">
    <property type="component" value="Chromosome"/>
</dbReference>
<proteinExistence type="predicted"/>
<keyword evidence="4" id="KW-1185">Reference proteome</keyword>